<feature type="transmembrane region" description="Helical" evidence="1">
    <location>
        <begin position="195"/>
        <end position="216"/>
    </location>
</feature>
<feature type="transmembrane region" description="Helical" evidence="1">
    <location>
        <begin position="73"/>
        <end position="97"/>
    </location>
</feature>
<keyword evidence="3" id="KW-1185">Reference proteome</keyword>
<evidence type="ECO:0000256" key="1">
    <source>
        <dbReference type="SAM" id="Phobius"/>
    </source>
</evidence>
<dbReference type="EMBL" id="STGY01000051">
    <property type="protein sequence ID" value="THV41162.1"/>
    <property type="molecule type" value="Genomic_DNA"/>
</dbReference>
<proteinExistence type="predicted"/>
<dbReference type="RefSeq" id="WP_136534962.1">
    <property type="nucleotide sequence ID" value="NZ_STGY01000051.1"/>
</dbReference>
<feature type="transmembrane region" description="Helical" evidence="1">
    <location>
        <begin position="127"/>
        <end position="147"/>
    </location>
</feature>
<feature type="transmembrane region" description="Helical" evidence="1">
    <location>
        <begin position="250"/>
        <end position="271"/>
    </location>
</feature>
<keyword evidence="1" id="KW-1133">Transmembrane helix</keyword>
<gene>
    <name evidence="2" type="ORF">FAB82_13000</name>
</gene>
<evidence type="ECO:0000313" key="2">
    <source>
        <dbReference type="EMBL" id="THV41162.1"/>
    </source>
</evidence>
<accession>A0A4S8QDJ7</accession>
<feature type="transmembrane region" description="Helical" evidence="1">
    <location>
        <begin position="20"/>
        <end position="40"/>
    </location>
</feature>
<feature type="transmembrane region" description="Helical" evidence="1">
    <location>
        <begin position="104"/>
        <end position="121"/>
    </location>
</feature>
<organism evidence="2 3">
    <name type="scientific">Glycomyces buryatensis</name>
    <dbReference type="NCBI Taxonomy" id="2570927"/>
    <lineage>
        <taxon>Bacteria</taxon>
        <taxon>Bacillati</taxon>
        <taxon>Actinomycetota</taxon>
        <taxon>Actinomycetes</taxon>
        <taxon>Glycomycetales</taxon>
        <taxon>Glycomycetaceae</taxon>
        <taxon>Glycomyces</taxon>
    </lineage>
</organism>
<reference evidence="2 3" key="2">
    <citation type="submission" date="2019-05" db="EMBL/GenBank/DDBJ databases">
        <title>Glycomyces buryatensis sp. nov.</title>
        <authorList>
            <person name="Nikitina E."/>
        </authorList>
    </citation>
    <scope>NUCLEOTIDE SEQUENCE [LARGE SCALE GENOMIC DNA]</scope>
    <source>
        <strain evidence="2 3">18</strain>
    </source>
</reference>
<dbReference type="AlphaFoldDB" id="A0A4S8QDJ7"/>
<evidence type="ECO:0000313" key="3">
    <source>
        <dbReference type="Proteomes" id="UP000308760"/>
    </source>
</evidence>
<sequence length="394" mass="42774">MTLVNTKTPPPSPEPSRFAVSRGLLGVAGTGLAMWFYAALLGGYDRFYYGIGLNLSDLSLGFEEALVPLLRLAITFGFLVALVLACIWAGAVAVYSIFRKEHPLTTYTVLVVVIAVAFFDWPSSGGLAEVMITGHILGIFVAALAHLPAALRSLAPSNDSERHRPRRVELNMVFIGVFLALTLGLTGFFREPGPAAALIQALATVVAMLAGPRWLVHRGERSSVGNPADAASTLAQYVCSVTLGSRRRKFFTMMLALLAGLLVPIAAMAHWEQRMEDKGVEAARYGYVLPGDFENLNPEGLRPITMARSDLQDDPLGLCQERVYAASLVEPVTDRQWILLRPVDGGEDRLVRVTPLPDDAYTYQFASIPESNEDGSPAAWTTDACRDRGLPLEL</sequence>
<comment type="caution">
    <text evidence="2">The sequence shown here is derived from an EMBL/GenBank/DDBJ whole genome shotgun (WGS) entry which is preliminary data.</text>
</comment>
<reference evidence="3" key="1">
    <citation type="submission" date="2019-04" db="EMBL/GenBank/DDBJ databases">
        <title>Nocardioides xinjiangensis sp. nov.</title>
        <authorList>
            <person name="Liu S."/>
        </authorList>
    </citation>
    <scope>NUCLEOTIDE SEQUENCE [LARGE SCALE GENOMIC DNA]</scope>
    <source>
        <strain evidence="3">18</strain>
    </source>
</reference>
<feature type="transmembrane region" description="Helical" evidence="1">
    <location>
        <begin position="168"/>
        <end position="189"/>
    </location>
</feature>
<protein>
    <submittedName>
        <fullName evidence="2">Uncharacterized protein</fullName>
    </submittedName>
</protein>
<keyword evidence="1" id="KW-0812">Transmembrane</keyword>
<dbReference type="Proteomes" id="UP000308760">
    <property type="component" value="Unassembled WGS sequence"/>
</dbReference>
<keyword evidence="1" id="KW-0472">Membrane</keyword>
<name>A0A4S8QDJ7_9ACTN</name>